<keyword evidence="2" id="KW-1185">Reference proteome</keyword>
<reference evidence="1 2" key="1">
    <citation type="submission" date="2014-04" db="EMBL/GenBank/DDBJ databases">
        <authorList>
            <consortium name="DOE Joint Genome Institute"/>
            <person name="Kuo A."/>
            <person name="Kohler A."/>
            <person name="Nagy L.G."/>
            <person name="Floudas D."/>
            <person name="Copeland A."/>
            <person name="Barry K.W."/>
            <person name="Cichocki N."/>
            <person name="Veneault-Fourrey C."/>
            <person name="LaButti K."/>
            <person name="Lindquist E.A."/>
            <person name="Lipzen A."/>
            <person name="Lundell T."/>
            <person name="Morin E."/>
            <person name="Murat C."/>
            <person name="Sun H."/>
            <person name="Tunlid A."/>
            <person name="Henrissat B."/>
            <person name="Grigoriev I.V."/>
            <person name="Hibbett D.S."/>
            <person name="Martin F."/>
            <person name="Nordberg H.P."/>
            <person name="Cantor M.N."/>
            <person name="Hua S.X."/>
        </authorList>
    </citation>
    <scope>NUCLEOTIDE SEQUENCE [LARGE SCALE GENOMIC DNA]</scope>
    <source>
        <strain evidence="1 2">Foug A</strain>
    </source>
</reference>
<dbReference type="Proteomes" id="UP000053989">
    <property type="component" value="Unassembled WGS sequence"/>
</dbReference>
<proteinExistence type="predicted"/>
<accession>A0A0C3D568</accession>
<name>A0A0C3D568_9AGAM</name>
<organism evidence="1 2">
    <name type="scientific">Scleroderma citrinum Foug A</name>
    <dbReference type="NCBI Taxonomy" id="1036808"/>
    <lineage>
        <taxon>Eukaryota</taxon>
        <taxon>Fungi</taxon>
        <taxon>Dikarya</taxon>
        <taxon>Basidiomycota</taxon>
        <taxon>Agaricomycotina</taxon>
        <taxon>Agaricomycetes</taxon>
        <taxon>Agaricomycetidae</taxon>
        <taxon>Boletales</taxon>
        <taxon>Sclerodermatineae</taxon>
        <taxon>Sclerodermataceae</taxon>
        <taxon>Scleroderma</taxon>
    </lineage>
</organism>
<reference evidence="2" key="2">
    <citation type="submission" date="2015-01" db="EMBL/GenBank/DDBJ databases">
        <title>Evolutionary Origins and Diversification of the Mycorrhizal Mutualists.</title>
        <authorList>
            <consortium name="DOE Joint Genome Institute"/>
            <consortium name="Mycorrhizal Genomics Consortium"/>
            <person name="Kohler A."/>
            <person name="Kuo A."/>
            <person name="Nagy L.G."/>
            <person name="Floudas D."/>
            <person name="Copeland A."/>
            <person name="Barry K.W."/>
            <person name="Cichocki N."/>
            <person name="Veneault-Fourrey C."/>
            <person name="LaButti K."/>
            <person name="Lindquist E.A."/>
            <person name="Lipzen A."/>
            <person name="Lundell T."/>
            <person name="Morin E."/>
            <person name="Murat C."/>
            <person name="Riley R."/>
            <person name="Ohm R."/>
            <person name="Sun H."/>
            <person name="Tunlid A."/>
            <person name="Henrissat B."/>
            <person name="Grigoriev I.V."/>
            <person name="Hibbett D.S."/>
            <person name="Martin F."/>
        </authorList>
    </citation>
    <scope>NUCLEOTIDE SEQUENCE [LARGE SCALE GENOMIC DNA]</scope>
    <source>
        <strain evidence="2">Foug A</strain>
    </source>
</reference>
<gene>
    <name evidence="1" type="ORF">SCLCIDRAFT_1224706</name>
</gene>
<dbReference type="HOGENOM" id="CLU_2924026_0_0_1"/>
<evidence type="ECO:0000313" key="1">
    <source>
        <dbReference type="EMBL" id="KIM51231.1"/>
    </source>
</evidence>
<evidence type="ECO:0000313" key="2">
    <source>
        <dbReference type="Proteomes" id="UP000053989"/>
    </source>
</evidence>
<dbReference type="InParanoid" id="A0A0C3D568"/>
<dbReference type="EMBL" id="KN822273">
    <property type="protein sequence ID" value="KIM51231.1"/>
    <property type="molecule type" value="Genomic_DNA"/>
</dbReference>
<dbReference type="AlphaFoldDB" id="A0A0C3D568"/>
<sequence length="61" mass="6820">MSHVRVARFEEYIVSGYQTGKYDVSCTFQLHCANIKKLAHCGSCIIRGDCEATYQNSVSTV</sequence>
<protein>
    <submittedName>
        <fullName evidence="1">Uncharacterized protein</fullName>
    </submittedName>
</protein>